<dbReference type="Pfam" id="PF03448">
    <property type="entry name" value="MgtE_N"/>
    <property type="match status" value="1"/>
</dbReference>
<dbReference type="InterPro" id="IPR000644">
    <property type="entry name" value="CBS_dom"/>
</dbReference>
<name>A0A3E3EEJ8_9FIRM</name>
<dbReference type="InterPro" id="IPR036739">
    <property type="entry name" value="SLC41_membr_dom_sf"/>
</dbReference>
<keyword evidence="4 9" id="KW-0812">Transmembrane</keyword>
<evidence type="ECO:0000256" key="6">
    <source>
        <dbReference type="ARBA" id="ARBA00022989"/>
    </source>
</evidence>
<feature type="transmembrane region" description="Helical" evidence="9">
    <location>
        <begin position="313"/>
        <end position="334"/>
    </location>
</feature>
<dbReference type="GO" id="GO:0005886">
    <property type="term" value="C:plasma membrane"/>
    <property type="evidence" value="ECO:0007669"/>
    <property type="project" value="UniProtKB-SubCell"/>
</dbReference>
<comment type="subunit">
    <text evidence="9">Homodimer.</text>
</comment>
<evidence type="ECO:0000313" key="12">
    <source>
        <dbReference type="Proteomes" id="UP000261032"/>
    </source>
</evidence>
<dbReference type="SMART" id="SM00924">
    <property type="entry name" value="MgtE_N"/>
    <property type="match status" value="1"/>
</dbReference>
<dbReference type="PANTHER" id="PTHR43773:SF1">
    <property type="entry name" value="MAGNESIUM TRANSPORTER MGTE"/>
    <property type="match status" value="1"/>
</dbReference>
<dbReference type="Proteomes" id="UP000261032">
    <property type="component" value="Unassembled WGS sequence"/>
</dbReference>
<keyword evidence="9" id="KW-0479">Metal-binding</keyword>
<dbReference type="PROSITE" id="PS51371">
    <property type="entry name" value="CBS"/>
    <property type="match status" value="2"/>
</dbReference>
<evidence type="ECO:0000256" key="9">
    <source>
        <dbReference type="RuleBase" id="RU362011"/>
    </source>
</evidence>
<dbReference type="PANTHER" id="PTHR43773">
    <property type="entry name" value="MAGNESIUM TRANSPORTER MGTE"/>
    <property type="match status" value="1"/>
</dbReference>
<accession>A0A3E3EEJ8</accession>
<evidence type="ECO:0000256" key="4">
    <source>
        <dbReference type="ARBA" id="ARBA00022692"/>
    </source>
</evidence>
<dbReference type="InterPro" id="IPR006668">
    <property type="entry name" value="Mg_transptr_MgtE_intracell_dom"/>
</dbReference>
<dbReference type="InterPro" id="IPR038076">
    <property type="entry name" value="MgtE_N_sf"/>
</dbReference>
<dbReference type="SUPFAM" id="SSF54631">
    <property type="entry name" value="CBS-domain pair"/>
    <property type="match status" value="1"/>
</dbReference>
<comment type="caution">
    <text evidence="11">The sequence shown here is derived from an EMBL/GenBank/DDBJ whole genome shotgun (WGS) entry which is preliminary data.</text>
</comment>
<comment type="function">
    <text evidence="9">Acts as a magnesium transporter.</text>
</comment>
<proteinExistence type="inferred from homology"/>
<evidence type="ECO:0000256" key="5">
    <source>
        <dbReference type="ARBA" id="ARBA00022842"/>
    </source>
</evidence>
<dbReference type="SUPFAM" id="SSF161093">
    <property type="entry name" value="MgtE membrane domain-like"/>
    <property type="match status" value="1"/>
</dbReference>
<feature type="transmembrane region" description="Helical" evidence="9">
    <location>
        <begin position="416"/>
        <end position="439"/>
    </location>
</feature>
<feature type="transmembrane region" description="Helical" evidence="9">
    <location>
        <begin position="355"/>
        <end position="376"/>
    </location>
</feature>
<evidence type="ECO:0000256" key="1">
    <source>
        <dbReference type="ARBA" id="ARBA00004141"/>
    </source>
</evidence>
<dbReference type="Pfam" id="PF01769">
    <property type="entry name" value="MgtE"/>
    <property type="match status" value="1"/>
</dbReference>
<dbReference type="InterPro" id="IPR006667">
    <property type="entry name" value="SLC41_membr_dom"/>
</dbReference>
<dbReference type="GO" id="GO:0015095">
    <property type="term" value="F:magnesium ion transmembrane transporter activity"/>
    <property type="evidence" value="ECO:0007669"/>
    <property type="project" value="UniProtKB-UniRule"/>
</dbReference>
<keyword evidence="9" id="KW-1003">Cell membrane</keyword>
<evidence type="ECO:0000259" key="10">
    <source>
        <dbReference type="PROSITE" id="PS51371"/>
    </source>
</evidence>
<dbReference type="Gene3D" id="1.10.357.20">
    <property type="entry name" value="SLC41 divalent cation transporters, integral membrane domain"/>
    <property type="match status" value="1"/>
</dbReference>
<keyword evidence="3 9" id="KW-0813">Transport</keyword>
<protein>
    <recommendedName>
        <fullName evidence="9">Magnesium transporter MgtE</fullName>
    </recommendedName>
</protein>
<dbReference type="CDD" id="cd04606">
    <property type="entry name" value="CBS_pair_Mg_transporter"/>
    <property type="match status" value="1"/>
</dbReference>
<dbReference type="NCBIfam" id="TIGR00400">
    <property type="entry name" value="mgtE"/>
    <property type="match status" value="1"/>
</dbReference>
<dbReference type="Gene3D" id="1.25.60.10">
    <property type="entry name" value="MgtE N-terminal domain-like"/>
    <property type="match status" value="1"/>
</dbReference>
<comment type="similarity">
    <text evidence="2 9">Belongs to the SLC41A transporter family.</text>
</comment>
<dbReference type="GO" id="GO:0046872">
    <property type="term" value="F:metal ion binding"/>
    <property type="evidence" value="ECO:0007669"/>
    <property type="project" value="UniProtKB-KW"/>
</dbReference>
<keyword evidence="6 9" id="KW-1133">Transmembrane helix</keyword>
<dbReference type="SMART" id="SM00116">
    <property type="entry name" value="CBS"/>
    <property type="match status" value="2"/>
</dbReference>
<dbReference type="Pfam" id="PF00571">
    <property type="entry name" value="CBS"/>
    <property type="match status" value="2"/>
</dbReference>
<keyword evidence="5 9" id="KW-0460">Magnesium</keyword>
<feature type="domain" description="CBS" evidence="10">
    <location>
        <begin position="136"/>
        <end position="196"/>
    </location>
</feature>
<dbReference type="AlphaFoldDB" id="A0A3E3EEJ8"/>
<dbReference type="InterPro" id="IPR046342">
    <property type="entry name" value="CBS_dom_sf"/>
</dbReference>
<comment type="subcellular location">
    <subcellularLocation>
        <location evidence="9">Cell membrane</location>
        <topology evidence="9">Multi-pass membrane protein</topology>
    </subcellularLocation>
    <subcellularLocation>
        <location evidence="1">Membrane</location>
        <topology evidence="1">Multi-pass membrane protein</topology>
    </subcellularLocation>
</comment>
<organism evidence="11 12">
    <name type="scientific">Thomasclavelia ramosa</name>
    <dbReference type="NCBI Taxonomy" id="1547"/>
    <lineage>
        <taxon>Bacteria</taxon>
        <taxon>Bacillati</taxon>
        <taxon>Bacillota</taxon>
        <taxon>Erysipelotrichia</taxon>
        <taxon>Erysipelotrichales</taxon>
        <taxon>Coprobacillaceae</taxon>
        <taxon>Thomasclavelia</taxon>
    </lineage>
</organism>
<dbReference type="SUPFAM" id="SSF158791">
    <property type="entry name" value="MgtE N-terminal domain-like"/>
    <property type="match status" value="1"/>
</dbReference>
<gene>
    <name evidence="11" type="primary">mgtE</name>
    <name evidence="11" type="ORF">DXB93_08675</name>
</gene>
<dbReference type="EMBL" id="QUSL01000011">
    <property type="protein sequence ID" value="RGD85437.1"/>
    <property type="molecule type" value="Genomic_DNA"/>
</dbReference>
<evidence type="ECO:0000256" key="3">
    <source>
        <dbReference type="ARBA" id="ARBA00022448"/>
    </source>
</evidence>
<keyword evidence="7 9" id="KW-0472">Membrane</keyword>
<evidence type="ECO:0000256" key="8">
    <source>
        <dbReference type="PROSITE-ProRule" id="PRU00703"/>
    </source>
</evidence>
<dbReference type="RefSeq" id="WP_117581352.1">
    <property type="nucleotide sequence ID" value="NZ_QUSL01000011.1"/>
</dbReference>
<feature type="domain" description="CBS" evidence="10">
    <location>
        <begin position="198"/>
        <end position="255"/>
    </location>
</feature>
<reference evidence="11 12" key="1">
    <citation type="submission" date="2018-08" db="EMBL/GenBank/DDBJ databases">
        <title>A genome reference for cultivated species of the human gut microbiota.</title>
        <authorList>
            <person name="Zou Y."/>
            <person name="Xue W."/>
            <person name="Luo G."/>
        </authorList>
    </citation>
    <scope>NUCLEOTIDE SEQUENCE [LARGE SCALE GENOMIC DNA]</scope>
    <source>
        <strain evidence="11 12">OM06-4</strain>
    </source>
</reference>
<evidence type="ECO:0000313" key="11">
    <source>
        <dbReference type="EMBL" id="RGD85437.1"/>
    </source>
</evidence>
<feature type="transmembrane region" description="Helical" evidence="9">
    <location>
        <begin position="382"/>
        <end position="404"/>
    </location>
</feature>
<evidence type="ECO:0000256" key="2">
    <source>
        <dbReference type="ARBA" id="ARBA00009749"/>
    </source>
</evidence>
<dbReference type="InterPro" id="IPR006669">
    <property type="entry name" value="MgtE_transporter"/>
</dbReference>
<keyword evidence="8" id="KW-0129">CBS domain</keyword>
<dbReference type="Gene3D" id="3.10.580.10">
    <property type="entry name" value="CBS-domain"/>
    <property type="match status" value="1"/>
</dbReference>
<evidence type="ECO:0000256" key="7">
    <source>
        <dbReference type="ARBA" id="ARBA00023136"/>
    </source>
</evidence>
<sequence length="451" mass="49979">MIDTITSDELKDILLNGTPETIKKVITNIHPADILDILHEDEDSIKALMDNLPNDVVASIIEEEDDEDDQYDLLKLFSDAKQKEILDEMSNDEITDLIGELEEDEKQAILDKMDKEDKEDVERLLTFDPDTAGGIMTTEYISIRARNTVEKTLKFLQENTEEDTTYYLYVVDPQNILKGVVSLRDIVTSSFDTAMLDITNTNVKTVLYNEDQEEVAKKFQKYGFIMMPVVDEMDHLLGVIEFDDIIDIIQEESTEDINLLGGVNSEERLDSSVGESVKSRIPWLIVNLFTAVMAASVVSFFEGTIAQVVTLATVMPIVTGMGGNAGTQSLTIVVRGLSLGEMSKENATWIMLKEVAVGFCSGVIIGIIVALGSMLFEGNPVFGLVTGLAMFLNMILANIAGYFIPVILEKFHIDPALASGVFVTTVTDVLGFFFFLGLASCDRGFYCSYYS</sequence>
<feature type="transmembrane region" description="Helical" evidence="9">
    <location>
        <begin position="281"/>
        <end position="301"/>
    </location>
</feature>